<dbReference type="RefSeq" id="WP_052012964.1">
    <property type="nucleotide sequence ID" value="NZ_BAUV01000006.1"/>
</dbReference>
<keyword evidence="2" id="KW-1185">Reference proteome</keyword>
<dbReference type="AlphaFoldDB" id="W4QSD4"/>
<gene>
    <name evidence="1" type="ORF">JCM9157_1295</name>
</gene>
<reference evidence="1 2" key="1">
    <citation type="journal article" date="2014" name="Genome Announc.">
        <title>Draft Genome Sequences of Three Alkaliphilic Bacillus Strains, Bacillus wakoensis JCM 9140T, Bacillus akibai JCM 9157T, and Bacillus hemicellulosilyticus JCM 9152T.</title>
        <authorList>
            <person name="Yuki M."/>
            <person name="Oshima K."/>
            <person name="Suda W."/>
            <person name="Oshida Y."/>
            <person name="Kitamura K."/>
            <person name="Iida T."/>
            <person name="Hattori M."/>
            <person name="Ohkuma M."/>
        </authorList>
    </citation>
    <scope>NUCLEOTIDE SEQUENCE [LARGE SCALE GENOMIC DNA]</scope>
    <source>
        <strain evidence="1 2">JCM 9157</strain>
    </source>
</reference>
<dbReference type="OrthoDB" id="2439638at2"/>
<organism evidence="1 2">
    <name type="scientific">Halalkalibacter akibai (strain ATCC 43226 / DSM 21942 / CIP 109018 / JCM 9157 / 1139)</name>
    <name type="common">Bacillus akibai</name>
    <dbReference type="NCBI Taxonomy" id="1236973"/>
    <lineage>
        <taxon>Bacteria</taxon>
        <taxon>Bacillati</taxon>
        <taxon>Bacillota</taxon>
        <taxon>Bacilli</taxon>
        <taxon>Bacillales</taxon>
        <taxon>Bacillaceae</taxon>
        <taxon>Halalkalibacter</taxon>
    </lineage>
</organism>
<dbReference type="EMBL" id="BAUV01000006">
    <property type="protein sequence ID" value="GAE34249.1"/>
    <property type="molecule type" value="Genomic_DNA"/>
</dbReference>
<evidence type="ECO:0000313" key="1">
    <source>
        <dbReference type="EMBL" id="GAE34249.1"/>
    </source>
</evidence>
<dbReference type="Proteomes" id="UP000018896">
    <property type="component" value="Unassembled WGS sequence"/>
</dbReference>
<dbReference type="STRING" id="1236973.JCM9157_1295"/>
<comment type="caution">
    <text evidence="1">The sequence shown here is derived from an EMBL/GenBank/DDBJ whole genome shotgun (WGS) entry which is preliminary data.</text>
</comment>
<evidence type="ECO:0000313" key="2">
    <source>
        <dbReference type="Proteomes" id="UP000018896"/>
    </source>
</evidence>
<proteinExistence type="predicted"/>
<sequence>MKSKPHLASGTVRQKVVADTLKSSIGKKVFILIQPYPFVIIGNLLEIKSDFLLVEIEPDHLSELKQGLIHVKITDIEAFYIEEASFSSNDKS</sequence>
<protein>
    <submittedName>
        <fullName evidence="1">Uncharacterized protein</fullName>
    </submittedName>
</protein>
<accession>W4QSD4</accession>
<name>W4QSD4_HALA3</name>